<dbReference type="Proteomes" id="UP000274843">
    <property type="component" value="Unassembled WGS sequence"/>
</dbReference>
<protein>
    <submittedName>
        <fullName evidence="1">Deazaflavin-dependent oxidoreductase (Nitroreductase family)</fullName>
    </submittedName>
</protein>
<dbReference type="GeneID" id="301844398"/>
<gene>
    <name evidence="1" type="ORF">EDD35_3018</name>
</gene>
<dbReference type="NCBIfam" id="TIGR00026">
    <property type="entry name" value="hi_GC_TIGR00026"/>
    <property type="match status" value="1"/>
</dbReference>
<dbReference type="InterPro" id="IPR012349">
    <property type="entry name" value="Split_barrel_FMN-bd"/>
</dbReference>
<evidence type="ECO:0000313" key="1">
    <source>
        <dbReference type="EMBL" id="ROS40679.1"/>
    </source>
</evidence>
<dbReference type="InterPro" id="IPR004378">
    <property type="entry name" value="F420H2_quin_Rdtase"/>
</dbReference>
<proteinExistence type="predicted"/>
<dbReference type="GO" id="GO:0016491">
    <property type="term" value="F:oxidoreductase activity"/>
    <property type="evidence" value="ECO:0007669"/>
    <property type="project" value="InterPro"/>
</dbReference>
<organism evidence="1 2">
    <name type="scientific">Amycolatopsis thermoflava</name>
    <dbReference type="NCBI Taxonomy" id="84480"/>
    <lineage>
        <taxon>Bacteria</taxon>
        <taxon>Bacillati</taxon>
        <taxon>Actinomycetota</taxon>
        <taxon>Actinomycetes</taxon>
        <taxon>Pseudonocardiales</taxon>
        <taxon>Pseudonocardiaceae</taxon>
        <taxon>Amycolatopsis</taxon>
        <taxon>Amycolatopsis methanolica group</taxon>
    </lineage>
</organism>
<dbReference type="Pfam" id="PF04075">
    <property type="entry name" value="F420H2_quin_red"/>
    <property type="match status" value="1"/>
</dbReference>
<dbReference type="EMBL" id="RKHY01000001">
    <property type="protein sequence ID" value="ROS40679.1"/>
    <property type="molecule type" value="Genomic_DNA"/>
</dbReference>
<dbReference type="AlphaFoldDB" id="A0A3N2GWV5"/>
<comment type="caution">
    <text evidence="1">The sequence shown here is derived from an EMBL/GenBank/DDBJ whole genome shotgun (WGS) entry which is preliminary data.</text>
</comment>
<sequence>MDRYLKPGKGDGVFNMAVQFLTKLGVSLAGSRVLLVRGRKSGEIRSTPVNLLKVGGQRYLVAPRGQTQWVRNLRAAGEGQLQVGRRVETFRFAELADEEKPVILRAYLKKWAWEVGRFFEGVDHQSPDEVLRGIAPGFPVFRITESA</sequence>
<dbReference type="Gene3D" id="2.30.110.10">
    <property type="entry name" value="Electron Transport, Fmn-binding Protein, Chain A"/>
    <property type="match status" value="1"/>
</dbReference>
<keyword evidence="2" id="KW-1185">Reference proteome</keyword>
<accession>A0A3N2GWV5</accession>
<name>A0A3N2GWV5_9PSEU</name>
<reference evidence="1 2" key="1">
    <citation type="submission" date="2018-11" db="EMBL/GenBank/DDBJ databases">
        <title>Sequencing the genomes of 1000 actinobacteria strains.</title>
        <authorList>
            <person name="Klenk H.-P."/>
        </authorList>
    </citation>
    <scope>NUCLEOTIDE SEQUENCE [LARGE SCALE GENOMIC DNA]</scope>
    <source>
        <strain evidence="1 2">DSM 44348</strain>
    </source>
</reference>
<evidence type="ECO:0000313" key="2">
    <source>
        <dbReference type="Proteomes" id="UP000274843"/>
    </source>
</evidence>
<dbReference type="RefSeq" id="WP_123684143.1">
    <property type="nucleotide sequence ID" value="NZ_CBDRCF010000004.1"/>
</dbReference>